<feature type="signal peptide" evidence="2">
    <location>
        <begin position="1"/>
        <end position="22"/>
    </location>
</feature>
<feature type="compositionally biased region" description="Low complexity" evidence="1">
    <location>
        <begin position="150"/>
        <end position="219"/>
    </location>
</feature>
<accession>A0ABP9XCV9</accession>
<comment type="caution">
    <text evidence="3">The sequence shown here is derived from an EMBL/GenBank/DDBJ whole genome shotgun (WGS) entry which is preliminary data.</text>
</comment>
<protein>
    <submittedName>
        <fullName evidence="3">Uncharacterized protein</fullName>
    </submittedName>
</protein>
<feature type="compositionally biased region" description="Basic and acidic residues" evidence="1">
    <location>
        <begin position="251"/>
        <end position="264"/>
    </location>
</feature>
<reference evidence="3 4" key="1">
    <citation type="submission" date="2024-02" db="EMBL/GenBank/DDBJ databases">
        <title>Deinococcus aluminii NBRC 112889.</title>
        <authorList>
            <person name="Ichikawa N."/>
            <person name="Katano-Makiyama Y."/>
            <person name="Hidaka K."/>
        </authorList>
    </citation>
    <scope>NUCLEOTIDE SEQUENCE [LARGE SCALE GENOMIC DNA]</scope>
    <source>
        <strain evidence="3 4">NBRC 112889</strain>
    </source>
</reference>
<evidence type="ECO:0000313" key="4">
    <source>
        <dbReference type="Proteomes" id="UP001404956"/>
    </source>
</evidence>
<sequence>MRRALTLLAALSLGAAPLTAQATTAPPLSLTQQAKKADVIVRATLGTPSTVKEGEVTWLVYPLTVTETVAGDAASLPQREGQPALYLLSGMEGLPTLRPGQEAFLLLYSKRLDSPIVGFWQGVYPIENGKVTHPAPGTNPALGSGTAVGTQAAPTPSAVPTTTGPTTAAATPGINAANPTTGSSPSSASPTSAIPNSTPASSATSTSTPASPAPAGSAPTSPPPTGPASGAPSTANPPTPGDLDASLSDPAKFRDALRAAREAK</sequence>
<keyword evidence="2" id="KW-0732">Signal</keyword>
<name>A0ABP9XCV9_9DEIO</name>
<evidence type="ECO:0000256" key="2">
    <source>
        <dbReference type="SAM" id="SignalP"/>
    </source>
</evidence>
<feature type="chain" id="PRO_5046535504" evidence="2">
    <location>
        <begin position="23"/>
        <end position="264"/>
    </location>
</feature>
<evidence type="ECO:0000256" key="1">
    <source>
        <dbReference type="SAM" id="MobiDB-lite"/>
    </source>
</evidence>
<proteinExistence type="predicted"/>
<dbReference type="RefSeq" id="WP_345453013.1">
    <property type="nucleotide sequence ID" value="NZ_BAABRV010000003.1"/>
</dbReference>
<evidence type="ECO:0000313" key="3">
    <source>
        <dbReference type="EMBL" id="GAA5533205.1"/>
    </source>
</evidence>
<organism evidence="3 4">
    <name type="scientific">Deinococcus aluminii</name>
    <dbReference type="NCBI Taxonomy" id="1656885"/>
    <lineage>
        <taxon>Bacteria</taxon>
        <taxon>Thermotogati</taxon>
        <taxon>Deinococcota</taxon>
        <taxon>Deinococci</taxon>
        <taxon>Deinococcales</taxon>
        <taxon>Deinococcaceae</taxon>
        <taxon>Deinococcus</taxon>
    </lineage>
</organism>
<feature type="region of interest" description="Disordered" evidence="1">
    <location>
        <begin position="134"/>
        <end position="264"/>
    </location>
</feature>
<dbReference type="Proteomes" id="UP001404956">
    <property type="component" value="Unassembled WGS sequence"/>
</dbReference>
<gene>
    <name evidence="3" type="ORF">Dalu01_01604</name>
</gene>
<dbReference type="EMBL" id="BAABRV010000003">
    <property type="protein sequence ID" value="GAA5533205.1"/>
    <property type="molecule type" value="Genomic_DNA"/>
</dbReference>
<keyword evidence="4" id="KW-1185">Reference proteome</keyword>